<evidence type="ECO:0000256" key="6">
    <source>
        <dbReference type="ARBA" id="ARBA00022777"/>
    </source>
</evidence>
<feature type="transmembrane region" description="Helical" evidence="9">
    <location>
        <begin position="12"/>
        <end position="31"/>
    </location>
</feature>
<keyword evidence="9" id="KW-0812">Transmembrane</keyword>
<dbReference type="InterPro" id="IPR050736">
    <property type="entry name" value="Sensor_HK_Regulatory"/>
</dbReference>
<feature type="transmembrane region" description="Helical" evidence="9">
    <location>
        <begin position="76"/>
        <end position="109"/>
    </location>
</feature>
<dbReference type="AlphaFoldDB" id="A0A8J3SRV6"/>
<dbReference type="GO" id="GO:0000155">
    <property type="term" value="F:phosphorelay sensor kinase activity"/>
    <property type="evidence" value="ECO:0007669"/>
    <property type="project" value="InterPro"/>
</dbReference>
<evidence type="ECO:0000259" key="10">
    <source>
        <dbReference type="PROSITE" id="PS50109"/>
    </source>
</evidence>
<dbReference type="PRINTS" id="PR00344">
    <property type="entry name" value="BCTRLSENSOR"/>
</dbReference>
<dbReference type="SMART" id="SM00387">
    <property type="entry name" value="HATPase_c"/>
    <property type="match status" value="1"/>
</dbReference>
<keyword evidence="6" id="KW-0418">Kinase</keyword>
<feature type="transmembrane region" description="Helical" evidence="9">
    <location>
        <begin position="43"/>
        <end position="64"/>
    </location>
</feature>
<evidence type="ECO:0000256" key="7">
    <source>
        <dbReference type="ARBA" id="ARBA00023012"/>
    </source>
</evidence>
<organism evidence="11 12">
    <name type="scientific">Planobispora siamensis</name>
    <dbReference type="NCBI Taxonomy" id="936338"/>
    <lineage>
        <taxon>Bacteria</taxon>
        <taxon>Bacillati</taxon>
        <taxon>Actinomycetota</taxon>
        <taxon>Actinomycetes</taxon>
        <taxon>Streptosporangiales</taxon>
        <taxon>Streptosporangiaceae</taxon>
        <taxon>Planobispora</taxon>
    </lineage>
</organism>
<dbReference type="InterPro" id="IPR004358">
    <property type="entry name" value="Sig_transdc_His_kin-like_C"/>
</dbReference>
<evidence type="ECO:0000256" key="8">
    <source>
        <dbReference type="SAM" id="MobiDB-lite"/>
    </source>
</evidence>
<dbReference type="InterPro" id="IPR036890">
    <property type="entry name" value="HATPase_C_sf"/>
</dbReference>
<proteinExistence type="predicted"/>
<dbReference type="InterPro" id="IPR003661">
    <property type="entry name" value="HisK_dim/P_dom"/>
</dbReference>
<keyword evidence="12" id="KW-1185">Reference proteome</keyword>
<evidence type="ECO:0000313" key="11">
    <source>
        <dbReference type="EMBL" id="GIH97737.1"/>
    </source>
</evidence>
<dbReference type="PANTHER" id="PTHR43711:SF1">
    <property type="entry name" value="HISTIDINE KINASE 1"/>
    <property type="match status" value="1"/>
</dbReference>
<name>A0A8J3SRV6_9ACTN</name>
<dbReference type="GO" id="GO:0005886">
    <property type="term" value="C:plasma membrane"/>
    <property type="evidence" value="ECO:0007669"/>
    <property type="project" value="UniProtKB-SubCell"/>
</dbReference>
<dbReference type="Pfam" id="PF00512">
    <property type="entry name" value="HisKA"/>
    <property type="match status" value="1"/>
</dbReference>
<evidence type="ECO:0000256" key="1">
    <source>
        <dbReference type="ARBA" id="ARBA00000085"/>
    </source>
</evidence>
<dbReference type="CDD" id="cd00082">
    <property type="entry name" value="HisKA"/>
    <property type="match status" value="1"/>
</dbReference>
<dbReference type="Proteomes" id="UP000619788">
    <property type="component" value="Unassembled WGS sequence"/>
</dbReference>
<dbReference type="InterPro" id="IPR005467">
    <property type="entry name" value="His_kinase_dom"/>
</dbReference>
<keyword evidence="9" id="KW-1133">Transmembrane helix</keyword>
<dbReference type="PROSITE" id="PS50109">
    <property type="entry name" value="HIS_KIN"/>
    <property type="match status" value="1"/>
</dbReference>
<evidence type="ECO:0000256" key="4">
    <source>
        <dbReference type="ARBA" id="ARBA00022553"/>
    </source>
</evidence>
<comment type="catalytic activity">
    <reaction evidence="1">
        <text>ATP + protein L-histidine = ADP + protein N-phospho-L-histidine.</text>
        <dbReference type="EC" id="2.7.13.3"/>
    </reaction>
</comment>
<feature type="domain" description="Histidine kinase" evidence="10">
    <location>
        <begin position="192"/>
        <end position="398"/>
    </location>
</feature>
<feature type="transmembrane region" description="Helical" evidence="9">
    <location>
        <begin position="140"/>
        <end position="159"/>
    </location>
</feature>
<keyword evidence="4" id="KW-0597">Phosphoprotein</keyword>
<feature type="region of interest" description="Disordered" evidence="8">
    <location>
        <begin position="396"/>
        <end position="417"/>
    </location>
</feature>
<dbReference type="EMBL" id="BOOJ01000097">
    <property type="protein sequence ID" value="GIH97737.1"/>
    <property type="molecule type" value="Genomic_DNA"/>
</dbReference>
<dbReference type="InterPro" id="IPR036097">
    <property type="entry name" value="HisK_dim/P_sf"/>
</dbReference>
<keyword evidence="5" id="KW-0808">Transferase</keyword>
<dbReference type="Gene3D" id="1.10.287.130">
    <property type="match status" value="1"/>
</dbReference>
<gene>
    <name evidence="11" type="ORF">Psi01_83670</name>
</gene>
<accession>A0A8J3SRV6</accession>
<feature type="transmembrane region" description="Helical" evidence="9">
    <location>
        <begin position="116"/>
        <end position="134"/>
    </location>
</feature>
<keyword evidence="7" id="KW-0902">Two-component regulatory system</keyword>
<dbReference type="InterPro" id="IPR003594">
    <property type="entry name" value="HATPase_dom"/>
</dbReference>
<evidence type="ECO:0000256" key="5">
    <source>
        <dbReference type="ARBA" id="ARBA00022679"/>
    </source>
</evidence>
<dbReference type="EC" id="2.7.13.3" evidence="3"/>
<protein>
    <recommendedName>
        <fullName evidence="3">histidine kinase</fullName>
        <ecNumber evidence="3">2.7.13.3</ecNumber>
    </recommendedName>
</protein>
<comment type="subcellular location">
    <subcellularLocation>
        <location evidence="2">Cell membrane</location>
    </subcellularLocation>
</comment>
<evidence type="ECO:0000256" key="2">
    <source>
        <dbReference type="ARBA" id="ARBA00004236"/>
    </source>
</evidence>
<dbReference type="SUPFAM" id="SSF47384">
    <property type="entry name" value="Homodimeric domain of signal transducing histidine kinase"/>
    <property type="match status" value="1"/>
</dbReference>
<evidence type="ECO:0000313" key="12">
    <source>
        <dbReference type="Proteomes" id="UP000619788"/>
    </source>
</evidence>
<comment type="caution">
    <text evidence="11">The sequence shown here is derived from an EMBL/GenBank/DDBJ whole genome shotgun (WGS) entry which is preliminary data.</text>
</comment>
<dbReference type="Pfam" id="PF02518">
    <property type="entry name" value="HATPase_c"/>
    <property type="match status" value="1"/>
</dbReference>
<dbReference type="RefSeq" id="WP_204069723.1">
    <property type="nucleotide sequence ID" value="NZ_BOOJ01000097.1"/>
</dbReference>
<dbReference type="CDD" id="cd00075">
    <property type="entry name" value="HATPase"/>
    <property type="match status" value="1"/>
</dbReference>
<dbReference type="PANTHER" id="PTHR43711">
    <property type="entry name" value="TWO-COMPONENT HISTIDINE KINASE"/>
    <property type="match status" value="1"/>
</dbReference>
<dbReference type="SMART" id="SM00388">
    <property type="entry name" value="HisKA"/>
    <property type="match status" value="1"/>
</dbReference>
<sequence>MRQWSVLGEGPLHAARQMGLLFALGAALTLVKTVMVPAGQRPLFLGLTVLQASAAAAGWSPLWARLHPRAPLVLTAPAFVVLAASIAAAAGTAAGAAPFFVLVFVWVGLHFPARAALAVTPMALLAYLGPMIAAGRPAQVIISAVLFIPTLFAVAVVVARQVDHHRRDRAALRRARDEIAQAERWRAALTSTLAHDVRSPLTAVQFALETLHDDDGDLPVAQRRKFTEAALRQTARIRRLAVSLLDADRVDEHGRLRLDLQPVPLRAAIDAALTYLTHPVTVAMDGDMKICADPARLEQILINLITNALRHGDPPVVISAAPAPGGQVAICVRDHGPGVPEDKQQVLFSRFSSADTAPESVGLGLWITRELARAHGGDVVYSPADPGACFTVTLPADPPPLSRADDAGWPAPSAPRR</sequence>
<reference evidence="11 12" key="1">
    <citation type="submission" date="2021-01" db="EMBL/GenBank/DDBJ databases">
        <title>Whole genome shotgun sequence of Planobispora siamensis NBRC 107568.</title>
        <authorList>
            <person name="Komaki H."/>
            <person name="Tamura T."/>
        </authorList>
    </citation>
    <scope>NUCLEOTIDE SEQUENCE [LARGE SCALE GENOMIC DNA]</scope>
    <source>
        <strain evidence="11 12">NBRC 107568</strain>
    </source>
</reference>
<evidence type="ECO:0000256" key="9">
    <source>
        <dbReference type="SAM" id="Phobius"/>
    </source>
</evidence>
<evidence type="ECO:0000256" key="3">
    <source>
        <dbReference type="ARBA" id="ARBA00012438"/>
    </source>
</evidence>
<dbReference type="SUPFAM" id="SSF55874">
    <property type="entry name" value="ATPase domain of HSP90 chaperone/DNA topoisomerase II/histidine kinase"/>
    <property type="match status" value="1"/>
</dbReference>
<keyword evidence="9" id="KW-0472">Membrane</keyword>
<dbReference type="Gene3D" id="3.30.565.10">
    <property type="entry name" value="Histidine kinase-like ATPase, C-terminal domain"/>
    <property type="match status" value="1"/>
</dbReference>